<reference evidence="12" key="2">
    <citation type="journal article" date="2018" name="Plant J.">
        <title>The Sorghum bicolor reference genome: improved assembly, gene annotations, a transcriptome atlas, and signatures of genome organization.</title>
        <authorList>
            <person name="McCormick R.F."/>
            <person name="Truong S.K."/>
            <person name="Sreedasyam A."/>
            <person name="Jenkins J."/>
            <person name="Shu S."/>
            <person name="Sims D."/>
            <person name="Kennedy M."/>
            <person name="Amirebrahimi M."/>
            <person name="Weers B.D."/>
            <person name="McKinley B."/>
            <person name="Mattison A."/>
            <person name="Morishige D.T."/>
            <person name="Grimwood J."/>
            <person name="Schmutz J."/>
            <person name="Mullet J.E."/>
        </authorList>
    </citation>
    <scope>NUCLEOTIDE SEQUENCE [LARGE SCALE GENOMIC DNA]</scope>
    <source>
        <strain evidence="12">cv. BTx623</strain>
    </source>
</reference>
<keyword evidence="3 5" id="KW-0862">Zinc</keyword>
<feature type="domain" description="GYF" evidence="8">
    <location>
        <begin position="1038"/>
        <end position="1090"/>
    </location>
</feature>
<dbReference type="Gene3D" id="3.30.1490.40">
    <property type="match status" value="1"/>
</dbReference>
<dbReference type="PANTHER" id="PTHR46695">
    <property type="entry name" value="ZINC FINGER CCCH DOMAIN-CONTAINING PROTEIN 44-RELATED"/>
    <property type="match status" value="1"/>
</dbReference>
<dbReference type="InterPro" id="IPR003121">
    <property type="entry name" value="SWIB_MDM2_domain"/>
</dbReference>
<proteinExistence type="predicted"/>
<feature type="region of interest" description="Disordered" evidence="6">
    <location>
        <begin position="990"/>
        <end position="1021"/>
    </location>
</feature>
<feature type="zinc finger region" description="C3H1-type" evidence="5">
    <location>
        <begin position="1901"/>
        <end position="1926"/>
    </location>
</feature>
<feature type="region of interest" description="Disordered" evidence="6">
    <location>
        <begin position="1207"/>
        <end position="1274"/>
    </location>
</feature>
<feature type="compositionally biased region" description="Pro residues" evidence="6">
    <location>
        <begin position="278"/>
        <end position="292"/>
    </location>
</feature>
<dbReference type="Gramene" id="OQU91520">
    <property type="protein sequence ID" value="OQU91520"/>
    <property type="gene ID" value="SORBI_3001G196500"/>
</dbReference>
<dbReference type="FunFam" id="3.30.40.10:FF:000303">
    <property type="entry name" value="Zinc finger CCCH domain-containing protein 19"/>
    <property type="match status" value="1"/>
</dbReference>
<dbReference type="SMART" id="SM00719">
    <property type="entry name" value="Plus3"/>
    <property type="match status" value="1"/>
</dbReference>
<dbReference type="InterPro" id="IPR000571">
    <property type="entry name" value="Znf_CCCH"/>
</dbReference>
<feature type="region of interest" description="Disordered" evidence="6">
    <location>
        <begin position="1"/>
        <end position="133"/>
    </location>
</feature>
<dbReference type="eggNOG" id="KOG1946">
    <property type="taxonomic scope" value="Eukaryota"/>
</dbReference>
<dbReference type="InterPro" id="IPR003169">
    <property type="entry name" value="GYF"/>
</dbReference>
<dbReference type="eggNOG" id="KOG1862">
    <property type="taxonomic scope" value="Eukaryota"/>
</dbReference>
<feature type="compositionally biased region" description="Polar residues" evidence="6">
    <location>
        <begin position="1209"/>
        <end position="1233"/>
    </location>
</feature>
<dbReference type="Pfam" id="PF02213">
    <property type="entry name" value="GYF"/>
    <property type="match status" value="1"/>
</dbReference>
<organism evidence="11 12">
    <name type="scientific">Sorghum bicolor</name>
    <name type="common">Sorghum</name>
    <name type="synonym">Sorghum vulgare</name>
    <dbReference type="NCBI Taxonomy" id="4558"/>
    <lineage>
        <taxon>Eukaryota</taxon>
        <taxon>Viridiplantae</taxon>
        <taxon>Streptophyta</taxon>
        <taxon>Embryophyta</taxon>
        <taxon>Tracheophyta</taxon>
        <taxon>Spermatophyta</taxon>
        <taxon>Magnoliopsida</taxon>
        <taxon>Liliopsida</taxon>
        <taxon>Poales</taxon>
        <taxon>Poaceae</taxon>
        <taxon>PACMAD clade</taxon>
        <taxon>Panicoideae</taxon>
        <taxon>Andropogonodae</taxon>
        <taxon>Andropogoneae</taxon>
        <taxon>Sorghinae</taxon>
        <taxon>Sorghum</taxon>
    </lineage>
</organism>
<dbReference type="Pfam" id="PF25980">
    <property type="entry name" value="NERD_plant"/>
    <property type="match status" value="1"/>
</dbReference>
<dbReference type="eggNOG" id="KOG1081">
    <property type="taxonomic scope" value="Eukaryota"/>
</dbReference>
<dbReference type="GO" id="GO:0008270">
    <property type="term" value="F:zinc ion binding"/>
    <property type="evidence" value="ECO:0007669"/>
    <property type="project" value="UniProtKB-KW"/>
</dbReference>
<accession>A0A1Z5S6G2</accession>
<evidence type="ECO:0000313" key="11">
    <source>
        <dbReference type="EMBL" id="OQU91520.1"/>
    </source>
</evidence>
<keyword evidence="1 5" id="KW-0479">Metal-binding</keyword>
<dbReference type="InterPro" id="IPR036855">
    <property type="entry name" value="Znf_CCCH_sf"/>
</dbReference>
<feature type="region of interest" description="Disordered" evidence="6">
    <location>
        <begin position="1310"/>
        <end position="1381"/>
    </location>
</feature>
<evidence type="ECO:0000259" key="7">
    <source>
        <dbReference type="PROSITE" id="PS50103"/>
    </source>
</evidence>
<evidence type="ECO:0000313" key="12">
    <source>
        <dbReference type="Proteomes" id="UP000000768"/>
    </source>
</evidence>
<dbReference type="InterPro" id="IPR013083">
    <property type="entry name" value="Znf_RING/FYVE/PHD"/>
</dbReference>
<dbReference type="PANTHER" id="PTHR46695:SF4">
    <property type="entry name" value="ZINC FINGER CCCH DOMAIN-CONTAINING PROTEIN 44"/>
    <property type="match status" value="1"/>
</dbReference>
<dbReference type="InterPro" id="IPR004343">
    <property type="entry name" value="Plus-3_dom"/>
</dbReference>
<evidence type="ECO:0000259" key="8">
    <source>
        <dbReference type="PROSITE" id="PS50829"/>
    </source>
</evidence>
<feature type="compositionally biased region" description="Basic and acidic residues" evidence="6">
    <location>
        <begin position="1351"/>
        <end position="1363"/>
    </location>
</feature>
<dbReference type="SMART" id="SM00151">
    <property type="entry name" value="SWIB"/>
    <property type="match status" value="1"/>
</dbReference>
<feature type="compositionally biased region" description="Basic and acidic residues" evidence="6">
    <location>
        <begin position="1880"/>
        <end position="1889"/>
    </location>
</feature>
<feature type="domain" description="DM2" evidence="10">
    <location>
        <begin position="611"/>
        <end position="694"/>
    </location>
</feature>
<dbReference type="FunFam" id="3.90.70.200:FF:000002">
    <property type="entry name" value="Zinc finger CCCH domain-containing protein 19"/>
    <property type="match status" value="1"/>
</dbReference>
<dbReference type="InterPro" id="IPR011011">
    <property type="entry name" value="Znf_FYVE_PHD"/>
</dbReference>
<feature type="compositionally biased region" description="Polar residues" evidence="6">
    <location>
        <begin position="66"/>
        <end position="77"/>
    </location>
</feature>
<feature type="compositionally biased region" description="Polar residues" evidence="6">
    <location>
        <begin position="1715"/>
        <end position="1738"/>
    </location>
</feature>
<evidence type="ECO:0000256" key="1">
    <source>
        <dbReference type="ARBA" id="ARBA00022723"/>
    </source>
</evidence>
<dbReference type="InterPro" id="IPR019835">
    <property type="entry name" value="SWIB_domain"/>
</dbReference>
<feature type="compositionally biased region" description="Polar residues" evidence="6">
    <location>
        <begin position="1771"/>
        <end position="1793"/>
    </location>
</feature>
<dbReference type="PROSITE" id="PS50829">
    <property type="entry name" value="GYF"/>
    <property type="match status" value="1"/>
</dbReference>
<feature type="compositionally biased region" description="Low complexity" evidence="6">
    <location>
        <begin position="109"/>
        <end position="123"/>
    </location>
</feature>
<dbReference type="SMART" id="SM00444">
    <property type="entry name" value="GYF"/>
    <property type="match status" value="1"/>
</dbReference>
<dbReference type="Pfam" id="PF03126">
    <property type="entry name" value="Plus-3"/>
    <property type="match status" value="1"/>
</dbReference>
<dbReference type="SUPFAM" id="SSF55277">
    <property type="entry name" value="GYF domain"/>
    <property type="match status" value="1"/>
</dbReference>
<dbReference type="InterPro" id="IPR019786">
    <property type="entry name" value="Zinc_finger_PHD-type_CS"/>
</dbReference>
<evidence type="ECO:0000259" key="10">
    <source>
        <dbReference type="PROSITE" id="PS51925"/>
    </source>
</evidence>
<dbReference type="SUPFAM" id="SSF159042">
    <property type="entry name" value="Plus3-like"/>
    <property type="match status" value="1"/>
</dbReference>
<dbReference type="PROSITE" id="PS51925">
    <property type="entry name" value="SWIB_MDM2"/>
    <property type="match status" value="1"/>
</dbReference>
<feature type="compositionally biased region" description="Basic residues" evidence="6">
    <location>
        <begin position="564"/>
        <end position="580"/>
    </location>
</feature>
<evidence type="ECO:0000256" key="2">
    <source>
        <dbReference type="ARBA" id="ARBA00022771"/>
    </source>
</evidence>
<feature type="region of interest" description="Disordered" evidence="6">
    <location>
        <begin position="536"/>
        <end position="582"/>
    </location>
</feature>
<feature type="compositionally biased region" description="Polar residues" evidence="6">
    <location>
        <begin position="1841"/>
        <end position="1859"/>
    </location>
</feature>
<dbReference type="InterPro" id="IPR001965">
    <property type="entry name" value="Znf_PHD"/>
</dbReference>
<keyword evidence="12" id="KW-1185">Reference proteome</keyword>
<feature type="region of interest" description="Disordered" evidence="6">
    <location>
        <begin position="1537"/>
        <end position="1904"/>
    </location>
</feature>
<dbReference type="Gene3D" id="1.10.245.10">
    <property type="entry name" value="SWIB/MDM2 domain"/>
    <property type="match status" value="1"/>
</dbReference>
<dbReference type="PROSITE" id="PS01359">
    <property type="entry name" value="ZF_PHD_1"/>
    <property type="match status" value="1"/>
</dbReference>
<evidence type="ECO:0000259" key="9">
    <source>
        <dbReference type="PROSITE" id="PS51360"/>
    </source>
</evidence>
<dbReference type="SUPFAM" id="SSF90229">
    <property type="entry name" value="CCCH zinc finger"/>
    <property type="match status" value="1"/>
</dbReference>
<dbReference type="InterPro" id="IPR036885">
    <property type="entry name" value="SWIB_MDM2_dom_sf"/>
</dbReference>
<feature type="compositionally biased region" description="Basic and acidic residues" evidence="6">
    <location>
        <begin position="312"/>
        <end position="324"/>
    </location>
</feature>
<gene>
    <name evidence="11" type="ORF">SORBI_3001G196500</name>
</gene>
<evidence type="ECO:0000256" key="6">
    <source>
        <dbReference type="SAM" id="MobiDB-lite"/>
    </source>
</evidence>
<feature type="compositionally biased region" description="Low complexity" evidence="6">
    <location>
        <begin position="1323"/>
        <end position="1335"/>
    </location>
</feature>
<dbReference type="InParanoid" id="A0A1Z5S6G2"/>
<dbReference type="CDD" id="cd10567">
    <property type="entry name" value="SWIB-MDM2_like"/>
    <property type="match status" value="1"/>
</dbReference>
<dbReference type="InterPro" id="IPR036128">
    <property type="entry name" value="Plus3-like_sf"/>
</dbReference>
<feature type="compositionally biased region" description="Polar residues" evidence="6">
    <location>
        <begin position="1665"/>
        <end position="1690"/>
    </location>
</feature>
<dbReference type="PROSITE" id="PS51360">
    <property type="entry name" value="PLUS3"/>
    <property type="match status" value="1"/>
</dbReference>
<dbReference type="Gene3D" id="3.90.70.200">
    <property type="entry name" value="Plus-3 domain"/>
    <property type="match status" value="1"/>
</dbReference>
<protein>
    <submittedName>
        <fullName evidence="11">Uncharacterized protein</fullName>
    </submittedName>
</protein>
<dbReference type="SMART" id="SM00249">
    <property type="entry name" value="PHD"/>
    <property type="match status" value="1"/>
</dbReference>
<feature type="domain" description="C3H1-type" evidence="7">
    <location>
        <begin position="1901"/>
        <end position="1926"/>
    </location>
</feature>
<dbReference type="Pfam" id="PF02201">
    <property type="entry name" value="SWIB"/>
    <property type="match status" value="1"/>
</dbReference>
<feature type="compositionally biased region" description="Basic and acidic residues" evidence="6">
    <location>
        <begin position="266"/>
        <end position="277"/>
    </location>
</feature>
<dbReference type="STRING" id="4558.A0A1Z5S6G2"/>
<keyword evidence="2 5" id="KW-0863">Zinc-finger</keyword>
<dbReference type="SUPFAM" id="SSF47592">
    <property type="entry name" value="SWIB/MDM2 domain"/>
    <property type="match status" value="1"/>
</dbReference>
<dbReference type="GO" id="GO:0003677">
    <property type="term" value="F:DNA binding"/>
    <property type="evidence" value="ECO:0007669"/>
    <property type="project" value="UniProtKB-KW"/>
</dbReference>
<dbReference type="EMBL" id="CM000760">
    <property type="protein sequence ID" value="OQU91520.1"/>
    <property type="molecule type" value="Genomic_DNA"/>
</dbReference>
<dbReference type="Gene3D" id="3.30.40.10">
    <property type="entry name" value="Zinc/RING finger domain, C3HC4 (zinc finger)"/>
    <property type="match status" value="1"/>
</dbReference>
<feature type="compositionally biased region" description="Low complexity" evidence="6">
    <location>
        <begin position="1893"/>
        <end position="1904"/>
    </location>
</feature>
<evidence type="ECO:0000256" key="5">
    <source>
        <dbReference type="PROSITE-ProRule" id="PRU00723"/>
    </source>
</evidence>
<feature type="compositionally biased region" description="Polar residues" evidence="6">
    <location>
        <begin position="1243"/>
        <end position="1261"/>
    </location>
</feature>
<evidence type="ECO:0000256" key="4">
    <source>
        <dbReference type="ARBA" id="ARBA00023125"/>
    </source>
</evidence>
<dbReference type="OMA" id="NIGEWNN"/>
<keyword evidence="4" id="KW-0238">DNA-binding</keyword>
<dbReference type="PROSITE" id="PS50103">
    <property type="entry name" value="ZF_C3H1"/>
    <property type="match status" value="1"/>
</dbReference>
<feature type="region of interest" description="Disordered" evidence="6">
    <location>
        <begin position="262"/>
        <end position="379"/>
    </location>
</feature>
<dbReference type="CDD" id="cd15568">
    <property type="entry name" value="PHD5_NSD"/>
    <property type="match status" value="1"/>
</dbReference>
<sequence length="1926" mass="210231">MCRNRVPVPHHTPGNYSFGRRGRIARARTEATRPFPPATAPRVPQKPENGRQKSPGTAVIRRPNRNDPTPQLAQVKSDQPHHPVVVYTANTRLLRPPGPPPVPARSLQSSSRAGRRGTSAAPGAEKKRTRPPPRPRLFLCSVCLPCRCAPLPDPKTTQTAAIFTGKSGFPSPVYASPPGRPFAPSAFPFRASASPSLARCVVISFSLPAHRSHSQSYTNHLIFGAVRGEAARRDDEAGLRASVEGGRARVRVFGRSQPWVGLLIHGRGDRPGRRELRLPPPPPVPEPPPPPARRAAPHLHLQPQPTPPAAATKREPSPPRHGEGFDDQQFLGSIMGAAAPHPHPPQQQQPPAAAAPVKRKRGRPPKNRDGAAPAPAPVKPVNKKDEEVVCFICFDGGNLVVCDRRGCPKVYHPACIKRDESFFRRRGKWDCGWHICSSCEKAVQYMCYTCTYSVCKGCIQQGKFFGVRGNKGFCDTCYGTILLIESKDDGAKVGVDFDDQNSWEYLFKLYWLDLKGKHSLTIEELKSAKTHWTVPTTAGRREKEESSDELYDASQDATFDTSSKKRRQNNSSGKRGRKRKIDGGITSRKCGISINSAGSLPNGSTGEGVSLPGDTKWASSELLEFIGHMRNGDSSYISQFDVQVLLLEYIKQNNLRDPRRKSQIICDARLSSLFRKPRVGHLEMLKLLEMHYLVKQAPTLNADSQRAIDSDSAQVNNGGYNELTDKLGSDKKRKAHKKIERELTINPDDYAAIDMHNINLIYLRRSLMEDLIDEVTAFSDKIAGAFVRIRISGLGNKQDMYRLVKVLGTHKVAERYTVGKKTTDYALEISNLEKKEIITMDTISNQDFTEEECKRLRQSMKFGLTARLKVGDVYEKAKIFQSLRFKDWLENEKQRLSHLRDRASETGRRKELRECVEKLQVLNTPEEKERMINEVPEVHVDPRMDPSYESAEEPDYKKAVDWTMHRNGPDQLFPGRKGTELNSVENHAQKSVDASGHISSLPTEDVDHRSGAGSNINLNNMAPEPASLGVLSNDTEPEKVWHYKDPNGNVQGPFTLLQLSRWASFFPRDLRIWLTFESEENSLLLTEVLPKQQQDFIQPSAVTTSDKSIWEGCGEDRINSNANNSSSPMGYNMVYSSALSSSSAECYGPTKDLKLLGGTSPSRSPKDAHALHEVQNQVNYSSTILSSAGPYVPPGSHDERVSRDRVGEWNSSQDNGGVWSPTTNHSRKSNAQQHPDGCVGKHQMQTESKCSSHVSVLTPQQSERDPATSLSTTSRPEFKAMCLQEGSSWSSATNAGAHDLQLSIALAKPESCSPTNPVEDRNSSSASAMSCQSGAPACIPQPDPTSTSSSRKIEASMDQRKTCQPDASSESFDRLPEPKSGSLFSLKTQDLLSEYPNPIPKLEGKETSVNQSGSTSVAHENLATKTCVGAPTSKIDSLQPLKERSCPTDRGSVNQLEHLFEDNVTKRNNEVVNPVSDAEGIAVSDVLESLTEQDCSLQNLMPASAEEEQPQYSSPIALSPWGEPSYYQGEAVDSALWGVQDDPGNDMWSMPSPTPGLQTSSGLGADGKDTSCIVEEARADQGDGAFVETLPTQGDKKMEHANSSASGSLVPEQVKPKASTASGLSLDGSTKALGWQPPGSSLEGSAKASGWKPPALSLAGIGNAAGSQASCPSTQGSTKSSGWQRSSSPDGSRKASAWQRSSTSPEGSGKAHGWQRSSSFTQGGTKSAGWQPSGSSTDRGAKVDGWQRTSSSPEGSRKASGWHSSGRESSKVTSGASENRKLSSSHQATTPTGRHSLAKKQASSDKGAAGWEEALGNSLEASKRQQGISDKNAGWGEAFGSNRSWHPSSGNPSRGSQGNHQHDRHFHSSDSRRGGSNYPRRSDNRHDHGSGGSSRPSSRGQSQRGVCKYYENGHCWKGSKCSYVHR</sequence>
<dbReference type="Proteomes" id="UP000000768">
    <property type="component" value="Chromosome 1"/>
</dbReference>
<reference evidence="11 12" key="1">
    <citation type="journal article" date="2009" name="Nature">
        <title>The Sorghum bicolor genome and the diversification of grasses.</title>
        <authorList>
            <person name="Paterson A.H."/>
            <person name="Bowers J.E."/>
            <person name="Bruggmann R."/>
            <person name="Dubchak I."/>
            <person name="Grimwood J."/>
            <person name="Gundlach H."/>
            <person name="Haberer G."/>
            <person name="Hellsten U."/>
            <person name="Mitros T."/>
            <person name="Poliakov A."/>
            <person name="Schmutz J."/>
            <person name="Spannagl M."/>
            <person name="Tang H."/>
            <person name="Wang X."/>
            <person name="Wicker T."/>
            <person name="Bharti A.K."/>
            <person name="Chapman J."/>
            <person name="Feltus F.A."/>
            <person name="Gowik U."/>
            <person name="Grigoriev I.V."/>
            <person name="Lyons E."/>
            <person name="Maher C.A."/>
            <person name="Martis M."/>
            <person name="Narechania A."/>
            <person name="Otillar R.P."/>
            <person name="Penning B.W."/>
            <person name="Salamov A.A."/>
            <person name="Wang Y."/>
            <person name="Zhang L."/>
            <person name="Carpita N.C."/>
            <person name="Freeling M."/>
            <person name="Gingle A.R."/>
            <person name="Hash C.T."/>
            <person name="Keller B."/>
            <person name="Klein P."/>
            <person name="Kresovich S."/>
            <person name="McCann M.C."/>
            <person name="Ming R."/>
            <person name="Peterson D.G."/>
            <person name="Mehboob-ur-Rahman"/>
            <person name="Ware D."/>
            <person name="Westhoff P."/>
            <person name="Mayer K.F."/>
            <person name="Messing J."/>
            <person name="Rokhsar D.S."/>
        </authorList>
    </citation>
    <scope>NUCLEOTIDE SEQUENCE [LARGE SCALE GENOMIC DNA]</scope>
    <source>
        <strain evidence="12">cv. BTx623</strain>
    </source>
</reference>
<dbReference type="SUPFAM" id="SSF57903">
    <property type="entry name" value="FYVE/PHD zinc finger"/>
    <property type="match status" value="1"/>
</dbReference>
<name>A0A1Z5S6G2_SORBI</name>
<evidence type="ECO:0000256" key="3">
    <source>
        <dbReference type="ARBA" id="ARBA00022833"/>
    </source>
</evidence>
<feature type="domain" description="Plus3" evidence="9">
    <location>
        <begin position="752"/>
        <end position="885"/>
    </location>
</feature>
<dbReference type="InterPro" id="IPR035445">
    <property type="entry name" value="GYF-like_dom_sf"/>
</dbReference>
<dbReference type="InterPro" id="IPR058668">
    <property type="entry name" value="NERD_dom"/>
</dbReference>